<proteinExistence type="predicted"/>
<accession>A0A9K3JNW2</accession>
<reference evidence="1" key="2">
    <citation type="submission" date="2020-06" db="EMBL/GenBank/DDBJ databases">
        <title>Helianthus annuus Genome sequencing and assembly Release 2.</title>
        <authorList>
            <person name="Gouzy J."/>
            <person name="Langlade N."/>
            <person name="Munos S."/>
        </authorList>
    </citation>
    <scope>NUCLEOTIDE SEQUENCE</scope>
    <source>
        <tissue evidence="1">Leaves</tissue>
    </source>
</reference>
<evidence type="ECO:0000313" key="2">
    <source>
        <dbReference type="Proteomes" id="UP000215914"/>
    </source>
</evidence>
<dbReference type="AlphaFoldDB" id="A0A9K3JNW2"/>
<reference evidence="1" key="1">
    <citation type="journal article" date="2017" name="Nature">
        <title>The sunflower genome provides insights into oil metabolism, flowering and Asterid evolution.</title>
        <authorList>
            <person name="Badouin H."/>
            <person name="Gouzy J."/>
            <person name="Grassa C.J."/>
            <person name="Murat F."/>
            <person name="Staton S.E."/>
            <person name="Cottret L."/>
            <person name="Lelandais-Briere C."/>
            <person name="Owens G.L."/>
            <person name="Carrere S."/>
            <person name="Mayjonade B."/>
            <person name="Legrand L."/>
            <person name="Gill N."/>
            <person name="Kane N.C."/>
            <person name="Bowers J.E."/>
            <person name="Hubner S."/>
            <person name="Bellec A."/>
            <person name="Berard A."/>
            <person name="Berges H."/>
            <person name="Blanchet N."/>
            <person name="Boniface M.C."/>
            <person name="Brunel D."/>
            <person name="Catrice O."/>
            <person name="Chaidir N."/>
            <person name="Claudel C."/>
            <person name="Donnadieu C."/>
            <person name="Faraut T."/>
            <person name="Fievet G."/>
            <person name="Helmstetter N."/>
            <person name="King M."/>
            <person name="Knapp S.J."/>
            <person name="Lai Z."/>
            <person name="Le Paslier M.C."/>
            <person name="Lippi Y."/>
            <person name="Lorenzon L."/>
            <person name="Mandel J.R."/>
            <person name="Marage G."/>
            <person name="Marchand G."/>
            <person name="Marquand E."/>
            <person name="Bret-Mestries E."/>
            <person name="Morien E."/>
            <person name="Nambeesan S."/>
            <person name="Nguyen T."/>
            <person name="Pegot-Espagnet P."/>
            <person name="Pouilly N."/>
            <person name="Raftis F."/>
            <person name="Sallet E."/>
            <person name="Schiex T."/>
            <person name="Thomas J."/>
            <person name="Vandecasteele C."/>
            <person name="Vares D."/>
            <person name="Vear F."/>
            <person name="Vautrin S."/>
            <person name="Crespi M."/>
            <person name="Mangin B."/>
            <person name="Burke J.M."/>
            <person name="Salse J."/>
            <person name="Munos S."/>
            <person name="Vincourt P."/>
            <person name="Rieseberg L.H."/>
            <person name="Langlade N.B."/>
        </authorList>
    </citation>
    <scope>NUCLEOTIDE SEQUENCE</scope>
    <source>
        <tissue evidence="1">Leaves</tissue>
    </source>
</reference>
<sequence>MRLIAAVVTFSDTIWCRIRAYKEKVHLKMILRKKKRMSNSWILMLGVMKRIIIVDLAYEGKETEDEIRNVTTIDIEGDPHDTLP</sequence>
<comment type="caution">
    <text evidence="1">The sequence shown here is derived from an EMBL/GenBank/DDBJ whole genome shotgun (WGS) entry which is preliminary data.</text>
</comment>
<name>A0A9K3JNW2_HELAN</name>
<gene>
    <name evidence="1" type="ORF">HanXRQr2_Chr02g0066371</name>
</gene>
<dbReference type="EMBL" id="MNCJ02000317">
    <property type="protein sequence ID" value="KAF5818529.1"/>
    <property type="molecule type" value="Genomic_DNA"/>
</dbReference>
<protein>
    <submittedName>
        <fullName evidence="1">Uncharacterized protein</fullName>
    </submittedName>
</protein>
<evidence type="ECO:0000313" key="1">
    <source>
        <dbReference type="EMBL" id="KAF5818529.1"/>
    </source>
</evidence>
<dbReference type="Proteomes" id="UP000215914">
    <property type="component" value="Unassembled WGS sequence"/>
</dbReference>
<dbReference type="Gramene" id="mRNA:HanXRQr2_Chr02g0066371">
    <property type="protein sequence ID" value="mRNA:HanXRQr2_Chr02g0066371"/>
    <property type="gene ID" value="HanXRQr2_Chr02g0066371"/>
</dbReference>
<organism evidence="1 2">
    <name type="scientific">Helianthus annuus</name>
    <name type="common">Common sunflower</name>
    <dbReference type="NCBI Taxonomy" id="4232"/>
    <lineage>
        <taxon>Eukaryota</taxon>
        <taxon>Viridiplantae</taxon>
        <taxon>Streptophyta</taxon>
        <taxon>Embryophyta</taxon>
        <taxon>Tracheophyta</taxon>
        <taxon>Spermatophyta</taxon>
        <taxon>Magnoliopsida</taxon>
        <taxon>eudicotyledons</taxon>
        <taxon>Gunneridae</taxon>
        <taxon>Pentapetalae</taxon>
        <taxon>asterids</taxon>
        <taxon>campanulids</taxon>
        <taxon>Asterales</taxon>
        <taxon>Asteraceae</taxon>
        <taxon>Asteroideae</taxon>
        <taxon>Heliantheae alliance</taxon>
        <taxon>Heliantheae</taxon>
        <taxon>Helianthus</taxon>
    </lineage>
</organism>
<keyword evidence="2" id="KW-1185">Reference proteome</keyword>